<evidence type="ECO:0000256" key="4">
    <source>
        <dbReference type="ARBA" id="ARBA00023172"/>
    </source>
</evidence>
<evidence type="ECO:0000313" key="8">
    <source>
        <dbReference type="Proteomes" id="UP001497482"/>
    </source>
</evidence>
<protein>
    <recommendedName>
        <fullName evidence="2">ribonuclease H</fullName>
        <ecNumber evidence="2">3.1.26.4</ecNumber>
    </recommendedName>
</protein>
<keyword evidence="4" id="KW-0233">DNA recombination</keyword>
<feature type="region of interest" description="Disordered" evidence="5">
    <location>
        <begin position="396"/>
        <end position="442"/>
    </location>
</feature>
<dbReference type="SUPFAM" id="SSF47823">
    <property type="entry name" value="lambda integrase-like, N-terminal domain"/>
    <property type="match status" value="1"/>
</dbReference>
<evidence type="ECO:0000256" key="2">
    <source>
        <dbReference type="ARBA" id="ARBA00012180"/>
    </source>
</evidence>
<keyword evidence="8" id="KW-1185">Reference proteome</keyword>
<sequence>MDPIVHYATREWPKPLAAKRPALGYGMYCNVQDWSWTGGVPDIEDSVRAALHPSSSVWPSTRPLLPSERDRMSLAMHDRCYANAAQVVAVANNMAFITGALDRSLSSDQALSGDTFAQARTTSAAILRMCQALAVDGGRSMAAAQVGARHLWLGAVNLREAEKRQLLDLPISQTSLFGPEMQTLMTRLDSAAKDSASLAKHLATRREARPPARSRDRGRERSPGKRPGPYPRSVVHRSPAARPPGPDRHTGGSRANTPIDGLPTVEEVGVVKTLSIKAVRHFTSLQPPEKGVQRAVQTTSSDSRVHVLPSRREGRRRDLISANVCAPGASVLASLSYKANTGFPNPGALPPLHEARAKGGRSSRVTRDEQSYIANTGFPNPGALPPLHEARAKGGRSSRVTRDEQSYNANTGFPDAGARPPLHEARARGGRSSSRVTCGEQSRTYDVGPAEHVTALGAHDFYDIWKEQGLLSDVWLEKTLRRGYALQFFRKPPPFRGVRAVRSQVRGSTEALEAEVSSLLSRGAAVEVDPQDATRGLYSPYFLVPKKSGGVRPILDLRVLNECISKRQFRMLSTRQLLECVREGDWMTSIDLTDAYFHVPIVPEHRRFLRFAVGERNYEYCRLPFGYALAPRTFSKCVEAALEPIRRAGRLGFVVNREKSKLQPAQRMIYLGLQLDSVIFRAALSVDRRTNITRLAREVLAGPRVPARRLRSLLGMMAAAHAVASPSRDGGRLIWVPQGAASDIRFWLTPGLLRDGVTLACAVSHAEVFTDASLEGWGGVLGQSSVGGCWSDSARHINLLEMEAVHRVLLHFAPQLQGRHVMVRSDNTTVVSYLNRQGGTRSPALHRMATVTLLWAALHLLSLRARPRPGGPERGSRQDVQGGPTPGRVGPGPTGSRGDLAEVRSSSSRPFRQCRERTVPVLVRLKGRGRAAFRRGRSGSLPMARRPVVRFSTGASPAGPTAEDRTGEEVGDSGGSGQPACPVVPLPEGHGGDGALGPPGRAGGSSPGGRSPVFTSDNRPQALGLEVERRSLVDLGLPPAVVETIQGARAPSTVRAYATRWRLFSAWCDSRSWDPRFCPLEGVLGFLQELFDKGRAVATLAVFAAAITSGHDGFGGFTARSHPLIKRFLRGARRRRPPLQRTPPVWDLRVVLRGLSVHASCLSFGEDDGMVELWPNPAFLPKVITSAFRSRVIRIRAFHPPPHASPEEERQHLLCPIRMLRHYLAMTSSFRSGDQLFVCLGPKNRGAPLSAQRLAHWVATAVRRAYQAQGLAPPVGFRSHSTRGMAASTALLRGASVEDVCRAASWASSSSFVRSYLSDVSDRSVAHSVLSAAD</sequence>
<dbReference type="GO" id="GO:0015074">
    <property type="term" value="P:DNA integration"/>
    <property type="evidence" value="ECO:0007669"/>
    <property type="project" value="InterPro"/>
</dbReference>
<dbReference type="InterPro" id="IPR013762">
    <property type="entry name" value="Integrase-like_cat_sf"/>
</dbReference>
<proteinExistence type="inferred from homology"/>
<dbReference type="EC" id="3.1.26.4" evidence="2"/>
<feature type="region of interest" description="Disordered" evidence="5">
    <location>
        <begin position="951"/>
        <end position="1018"/>
    </location>
</feature>
<dbReference type="GO" id="GO:0003677">
    <property type="term" value="F:DNA binding"/>
    <property type="evidence" value="ECO:0007669"/>
    <property type="project" value="UniProtKB-KW"/>
</dbReference>
<gene>
    <name evidence="7" type="ORF">KC01_LOCUS37317</name>
</gene>
<dbReference type="SUPFAM" id="SSF56672">
    <property type="entry name" value="DNA/RNA polymerases"/>
    <property type="match status" value="1"/>
</dbReference>
<dbReference type="SUPFAM" id="SSF56349">
    <property type="entry name" value="DNA breaking-rejoining enzymes"/>
    <property type="match status" value="1"/>
</dbReference>
<comment type="similarity">
    <text evidence="1">Belongs to the beta type-B retroviral polymerase family. HERV class-II K(HML-2) pol subfamily.</text>
</comment>
<feature type="region of interest" description="Disordered" evidence="5">
    <location>
        <begin position="289"/>
        <end position="312"/>
    </location>
</feature>
<name>A0AAV2MBU6_KNICA</name>
<dbReference type="GO" id="GO:0004523">
    <property type="term" value="F:RNA-DNA hybrid ribonuclease activity"/>
    <property type="evidence" value="ECO:0007669"/>
    <property type="project" value="UniProtKB-EC"/>
</dbReference>
<dbReference type="Gene3D" id="1.10.443.10">
    <property type="entry name" value="Intergrase catalytic core"/>
    <property type="match status" value="1"/>
</dbReference>
<dbReference type="Gene3D" id="1.10.150.130">
    <property type="match status" value="1"/>
</dbReference>
<accession>A0AAV2MBU6</accession>
<dbReference type="InterPro" id="IPR000477">
    <property type="entry name" value="RT_dom"/>
</dbReference>
<dbReference type="Gene3D" id="3.10.10.10">
    <property type="entry name" value="HIV Type 1 Reverse Transcriptase, subunit A, domain 1"/>
    <property type="match status" value="1"/>
</dbReference>
<reference evidence="7 8" key="1">
    <citation type="submission" date="2024-04" db="EMBL/GenBank/DDBJ databases">
        <authorList>
            <person name="Waldvogel A.-M."/>
            <person name="Schoenle A."/>
        </authorList>
    </citation>
    <scope>NUCLEOTIDE SEQUENCE [LARGE SCALE GENOMIC DNA]</scope>
</reference>
<dbReference type="InterPro" id="IPR043128">
    <property type="entry name" value="Rev_trsase/Diguanyl_cyclase"/>
</dbReference>
<dbReference type="Proteomes" id="UP001497482">
    <property type="component" value="Chromosome 7"/>
</dbReference>
<feature type="region of interest" description="Disordered" evidence="5">
    <location>
        <begin position="866"/>
        <end position="913"/>
    </location>
</feature>
<dbReference type="GO" id="GO:0006310">
    <property type="term" value="P:DNA recombination"/>
    <property type="evidence" value="ECO:0007669"/>
    <property type="project" value="UniProtKB-KW"/>
</dbReference>
<evidence type="ECO:0000313" key="7">
    <source>
        <dbReference type="EMBL" id="CAL1610765.1"/>
    </source>
</evidence>
<organism evidence="7 8">
    <name type="scientific">Knipowitschia caucasica</name>
    <name type="common">Caucasian dwarf goby</name>
    <name type="synonym">Pomatoschistus caucasicus</name>
    <dbReference type="NCBI Taxonomy" id="637954"/>
    <lineage>
        <taxon>Eukaryota</taxon>
        <taxon>Metazoa</taxon>
        <taxon>Chordata</taxon>
        <taxon>Craniata</taxon>
        <taxon>Vertebrata</taxon>
        <taxon>Euteleostomi</taxon>
        <taxon>Actinopterygii</taxon>
        <taxon>Neopterygii</taxon>
        <taxon>Teleostei</taxon>
        <taxon>Neoteleostei</taxon>
        <taxon>Acanthomorphata</taxon>
        <taxon>Gobiaria</taxon>
        <taxon>Gobiiformes</taxon>
        <taxon>Gobioidei</taxon>
        <taxon>Gobiidae</taxon>
        <taxon>Gobiinae</taxon>
        <taxon>Knipowitschia</taxon>
    </lineage>
</organism>
<feature type="compositionally biased region" description="Basic and acidic residues" evidence="5">
    <location>
        <begin position="204"/>
        <end position="223"/>
    </location>
</feature>
<evidence type="ECO:0000256" key="1">
    <source>
        <dbReference type="ARBA" id="ARBA00010879"/>
    </source>
</evidence>
<dbReference type="PANTHER" id="PTHR35617">
    <property type="entry name" value="PHAGE_INTEGRASE DOMAIN-CONTAINING PROTEIN"/>
    <property type="match status" value="1"/>
</dbReference>
<evidence type="ECO:0000256" key="5">
    <source>
        <dbReference type="SAM" id="MobiDB-lite"/>
    </source>
</evidence>
<evidence type="ECO:0000256" key="3">
    <source>
        <dbReference type="ARBA" id="ARBA00023125"/>
    </source>
</evidence>
<dbReference type="InterPro" id="IPR011010">
    <property type="entry name" value="DNA_brk_join_enz"/>
</dbReference>
<dbReference type="Pfam" id="PF00078">
    <property type="entry name" value="RVT_1"/>
    <property type="match status" value="1"/>
</dbReference>
<dbReference type="InterPro" id="IPR043502">
    <property type="entry name" value="DNA/RNA_pol_sf"/>
</dbReference>
<dbReference type="InterPro" id="IPR010998">
    <property type="entry name" value="Integrase_recombinase_N"/>
</dbReference>
<feature type="domain" description="Reverse transcriptase" evidence="6">
    <location>
        <begin position="525"/>
        <end position="734"/>
    </location>
</feature>
<dbReference type="CDD" id="cd09275">
    <property type="entry name" value="RNase_HI_RT_DIRS1"/>
    <property type="match status" value="1"/>
</dbReference>
<dbReference type="PROSITE" id="PS50878">
    <property type="entry name" value="RT_POL"/>
    <property type="match status" value="1"/>
</dbReference>
<feature type="compositionally biased region" description="Gly residues" evidence="5">
    <location>
        <begin position="992"/>
        <end position="1007"/>
    </location>
</feature>
<dbReference type="EMBL" id="OZ035829">
    <property type="protein sequence ID" value="CAL1610765.1"/>
    <property type="molecule type" value="Genomic_DNA"/>
</dbReference>
<keyword evidence="3" id="KW-0238">DNA-binding</keyword>
<feature type="region of interest" description="Disordered" evidence="5">
    <location>
        <begin position="195"/>
        <end position="261"/>
    </location>
</feature>
<dbReference type="PANTHER" id="PTHR35617:SF3">
    <property type="entry name" value="CORE-BINDING (CB) DOMAIN-CONTAINING PROTEIN"/>
    <property type="match status" value="1"/>
</dbReference>
<dbReference type="Gene3D" id="3.30.70.270">
    <property type="match status" value="1"/>
</dbReference>
<evidence type="ECO:0000259" key="6">
    <source>
        <dbReference type="PROSITE" id="PS50878"/>
    </source>
</evidence>